<keyword evidence="7 10" id="KW-0460">Magnesium</keyword>
<reference evidence="12 13" key="1">
    <citation type="submission" date="2016-03" db="EMBL/GenBank/DDBJ databases">
        <title>Comparative genomics of 54 Lactobacillus plantarum strains reveals genomic uncoupling from niche constraints.</title>
        <authorList>
            <person name="Martino M.E."/>
        </authorList>
    </citation>
    <scope>NUCLEOTIDE SEQUENCE [LARGE SCALE GENOMIC DNA]</scope>
    <source>
        <strain evidence="12 13">19.1</strain>
    </source>
</reference>
<sequence>MFSLLNLLTFMKDRTGFMTTLAYNGETAIPALAQQRRHQAHHALGTDIDLTLFGSDSDQYLQVACDLIDQYEDRLTVNRTVSEVMAINQAAGQHPVQVSAATYTLVRQAVELSRQHFGFNALIGPLVKLWHIGFTNAHVPEQSAINERLALIDPEAVICNDADFSVLLKVTGMELDLGAIAKGYIADRIQDYWEAFGQRAGMINLGGNLLMVGTSPLHPDGQWRVGIQDPTTDRGNAIASVTIGPCSAVTSGIYERHLEFNGQSYHHILDSQTGYPRQNDLESVTVFSKASIDGEIETTRLFFAGQPIPDWATQRPDIYGAIFVTKQRELQIVGLSPEQVTLLDDRFTII</sequence>
<evidence type="ECO:0000256" key="1">
    <source>
        <dbReference type="ARBA" id="ARBA00011955"/>
    </source>
</evidence>
<keyword evidence="5 10" id="KW-0479">Metal-binding</keyword>
<evidence type="ECO:0000256" key="9">
    <source>
        <dbReference type="ARBA" id="ARBA00048540"/>
    </source>
</evidence>
<evidence type="ECO:0000256" key="8">
    <source>
        <dbReference type="ARBA" id="ARBA00031306"/>
    </source>
</evidence>
<dbReference type="EC" id="2.7.1.180" evidence="1 10"/>
<accession>A0A165SED0</accession>
<keyword evidence="3 10" id="KW-0285">Flavoprotein</keyword>
<evidence type="ECO:0000256" key="4">
    <source>
        <dbReference type="ARBA" id="ARBA00022679"/>
    </source>
</evidence>
<gene>
    <name evidence="12" type="ORF">Lp19_0104</name>
</gene>
<dbReference type="PIRSF" id="PIRSF006268">
    <property type="entry name" value="ApbE"/>
    <property type="match status" value="1"/>
</dbReference>
<dbReference type="InterPro" id="IPR003374">
    <property type="entry name" value="ApbE-like_sf"/>
</dbReference>
<evidence type="ECO:0000313" key="12">
    <source>
        <dbReference type="EMBL" id="KZU99042.1"/>
    </source>
</evidence>
<dbReference type="SUPFAM" id="SSF143631">
    <property type="entry name" value="ApbE-like"/>
    <property type="match status" value="1"/>
</dbReference>
<dbReference type="PANTHER" id="PTHR30040">
    <property type="entry name" value="THIAMINE BIOSYNTHESIS LIPOPROTEIN APBE"/>
    <property type="match status" value="1"/>
</dbReference>
<dbReference type="PATRIC" id="fig|1590.201.peg.108"/>
<evidence type="ECO:0000256" key="6">
    <source>
        <dbReference type="ARBA" id="ARBA00022827"/>
    </source>
</evidence>
<evidence type="ECO:0000256" key="3">
    <source>
        <dbReference type="ARBA" id="ARBA00022630"/>
    </source>
</evidence>
<keyword evidence="6 10" id="KW-0274">FAD</keyword>
<evidence type="ECO:0000256" key="5">
    <source>
        <dbReference type="ARBA" id="ARBA00022723"/>
    </source>
</evidence>
<evidence type="ECO:0000256" key="11">
    <source>
        <dbReference type="PIRSR" id="PIRSR006268-2"/>
    </source>
</evidence>
<evidence type="ECO:0000256" key="7">
    <source>
        <dbReference type="ARBA" id="ARBA00022842"/>
    </source>
</evidence>
<protein>
    <recommendedName>
        <fullName evidence="2 10">FAD:protein FMN transferase</fullName>
        <ecNumber evidence="1 10">2.7.1.180</ecNumber>
    </recommendedName>
    <alternativeName>
        <fullName evidence="8 10">Flavin transferase</fullName>
    </alternativeName>
</protein>
<evidence type="ECO:0000256" key="2">
    <source>
        <dbReference type="ARBA" id="ARBA00016337"/>
    </source>
</evidence>
<comment type="cofactor">
    <cofactor evidence="11">
        <name>Mg(2+)</name>
        <dbReference type="ChEBI" id="CHEBI:18420"/>
    </cofactor>
    <cofactor evidence="11">
        <name>Mn(2+)</name>
        <dbReference type="ChEBI" id="CHEBI:29035"/>
    </cofactor>
    <text evidence="11">Magnesium. Can also use manganese.</text>
</comment>
<feature type="binding site" evidence="11">
    <location>
        <position position="179"/>
    </location>
    <ligand>
        <name>Mg(2+)</name>
        <dbReference type="ChEBI" id="CHEBI:18420"/>
    </ligand>
</feature>
<dbReference type="Gene3D" id="3.10.520.10">
    <property type="entry name" value="ApbE-like domains"/>
    <property type="match status" value="1"/>
</dbReference>
<dbReference type="AlphaFoldDB" id="A0A165SED0"/>
<feature type="binding site" evidence="11">
    <location>
        <position position="299"/>
    </location>
    <ligand>
        <name>Mg(2+)</name>
        <dbReference type="ChEBI" id="CHEBI:18420"/>
    </ligand>
</feature>
<dbReference type="PANTHER" id="PTHR30040:SF2">
    <property type="entry name" value="FAD:PROTEIN FMN TRANSFERASE"/>
    <property type="match status" value="1"/>
</dbReference>
<dbReference type="Pfam" id="PF02424">
    <property type="entry name" value="ApbE"/>
    <property type="match status" value="1"/>
</dbReference>
<dbReference type="EMBL" id="LUXM01000001">
    <property type="protein sequence ID" value="KZU99042.1"/>
    <property type="molecule type" value="Genomic_DNA"/>
</dbReference>
<name>A0A165SED0_LACPN</name>
<dbReference type="Proteomes" id="UP000076882">
    <property type="component" value="Unassembled WGS sequence"/>
</dbReference>
<dbReference type="InterPro" id="IPR024932">
    <property type="entry name" value="ApbE"/>
</dbReference>
<proteinExistence type="inferred from homology"/>
<comment type="caution">
    <text evidence="12">The sequence shown here is derived from an EMBL/GenBank/DDBJ whole genome shotgun (WGS) entry which is preliminary data.</text>
</comment>
<dbReference type="GO" id="GO:0046872">
    <property type="term" value="F:metal ion binding"/>
    <property type="evidence" value="ECO:0007669"/>
    <property type="project" value="UniProtKB-UniRule"/>
</dbReference>
<keyword evidence="4 10" id="KW-0808">Transferase</keyword>
<comment type="catalytic activity">
    <reaction evidence="9 10">
        <text>L-threonyl-[protein] + FAD = FMN-L-threonyl-[protein] + AMP + H(+)</text>
        <dbReference type="Rhea" id="RHEA:36847"/>
        <dbReference type="Rhea" id="RHEA-COMP:11060"/>
        <dbReference type="Rhea" id="RHEA-COMP:11061"/>
        <dbReference type="ChEBI" id="CHEBI:15378"/>
        <dbReference type="ChEBI" id="CHEBI:30013"/>
        <dbReference type="ChEBI" id="CHEBI:57692"/>
        <dbReference type="ChEBI" id="CHEBI:74257"/>
        <dbReference type="ChEBI" id="CHEBI:456215"/>
        <dbReference type="EC" id="2.7.1.180"/>
    </reaction>
</comment>
<organism evidence="12 13">
    <name type="scientific">Lactiplantibacillus plantarum</name>
    <name type="common">Lactobacillus plantarum</name>
    <dbReference type="NCBI Taxonomy" id="1590"/>
    <lineage>
        <taxon>Bacteria</taxon>
        <taxon>Bacillati</taxon>
        <taxon>Bacillota</taxon>
        <taxon>Bacilli</taxon>
        <taxon>Lactobacillales</taxon>
        <taxon>Lactobacillaceae</taxon>
        <taxon>Lactiplantibacillus</taxon>
    </lineage>
</organism>
<evidence type="ECO:0000313" key="13">
    <source>
        <dbReference type="Proteomes" id="UP000076882"/>
    </source>
</evidence>
<dbReference type="GO" id="GO:0016740">
    <property type="term" value="F:transferase activity"/>
    <property type="evidence" value="ECO:0007669"/>
    <property type="project" value="UniProtKB-UniRule"/>
</dbReference>
<evidence type="ECO:0000256" key="10">
    <source>
        <dbReference type="PIRNR" id="PIRNR006268"/>
    </source>
</evidence>
<comment type="similarity">
    <text evidence="10">Belongs to the ApbE family.</text>
</comment>